<protein>
    <submittedName>
        <fullName evidence="1">Uncharacterized protein</fullName>
    </submittedName>
</protein>
<keyword evidence="2" id="KW-1185">Reference proteome</keyword>
<dbReference type="AlphaFoldDB" id="A0A4D9DQM8"/>
<reference evidence="1 2" key="1">
    <citation type="submission" date="2019-04" db="EMBL/GenBank/DDBJ databases">
        <title>Draft genome of the big-headed turtle Platysternon megacephalum.</title>
        <authorList>
            <person name="Gong S."/>
        </authorList>
    </citation>
    <scope>NUCLEOTIDE SEQUENCE [LARGE SCALE GENOMIC DNA]</scope>
    <source>
        <strain evidence="1">DO16091913</strain>
        <tissue evidence="1">Muscle</tissue>
    </source>
</reference>
<accession>A0A4D9DQM8</accession>
<proteinExistence type="predicted"/>
<comment type="caution">
    <text evidence="1">The sequence shown here is derived from an EMBL/GenBank/DDBJ whole genome shotgun (WGS) entry which is preliminary data.</text>
</comment>
<evidence type="ECO:0000313" key="1">
    <source>
        <dbReference type="EMBL" id="TFJ99975.1"/>
    </source>
</evidence>
<organism evidence="1 2">
    <name type="scientific">Platysternon megacephalum</name>
    <name type="common">big-headed turtle</name>
    <dbReference type="NCBI Taxonomy" id="55544"/>
    <lineage>
        <taxon>Eukaryota</taxon>
        <taxon>Metazoa</taxon>
        <taxon>Chordata</taxon>
        <taxon>Craniata</taxon>
        <taxon>Vertebrata</taxon>
        <taxon>Euteleostomi</taxon>
        <taxon>Archelosauria</taxon>
        <taxon>Testudinata</taxon>
        <taxon>Testudines</taxon>
        <taxon>Cryptodira</taxon>
        <taxon>Durocryptodira</taxon>
        <taxon>Testudinoidea</taxon>
        <taxon>Platysternidae</taxon>
        <taxon>Platysternon</taxon>
    </lineage>
</organism>
<gene>
    <name evidence="1" type="ORF">DR999_PMT17901</name>
</gene>
<dbReference type="Proteomes" id="UP000297703">
    <property type="component" value="Unassembled WGS sequence"/>
</dbReference>
<evidence type="ECO:0000313" key="2">
    <source>
        <dbReference type="Proteomes" id="UP000297703"/>
    </source>
</evidence>
<dbReference type="EMBL" id="QXTE01000293">
    <property type="protein sequence ID" value="TFJ99975.1"/>
    <property type="molecule type" value="Genomic_DNA"/>
</dbReference>
<name>A0A4D9DQM8_9SAUR</name>
<sequence length="130" mass="14091">MEGRGNLFLSGSLAARCQCPGPWICHCLLRCSTNGVYVGLDHPNSWLLFTPVAYPALRANSPFPPTGETEAQTGLIKISQNIRILSQELLTPTAATARHHRPPHPRELLKLPELREGQQLGQVTGTTGSG</sequence>
<reference evidence="1 2" key="2">
    <citation type="submission" date="2019-04" db="EMBL/GenBank/DDBJ databases">
        <title>The genome sequence of big-headed turtle.</title>
        <authorList>
            <person name="Gong S."/>
        </authorList>
    </citation>
    <scope>NUCLEOTIDE SEQUENCE [LARGE SCALE GENOMIC DNA]</scope>
    <source>
        <strain evidence="1">DO16091913</strain>
        <tissue evidence="1">Muscle</tissue>
    </source>
</reference>